<keyword evidence="1" id="KW-1133">Transmembrane helix</keyword>
<feature type="transmembrane region" description="Helical" evidence="1">
    <location>
        <begin position="16"/>
        <end position="36"/>
    </location>
</feature>
<reference evidence="2 3" key="1">
    <citation type="submission" date="2014-06" db="EMBL/GenBank/DDBJ databases">
        <title>Draft genome sequence of the putrescine producing strain Lactococcus lactis subsp cremoris GE214.</title>
        <authorList>
            <person name="Ladero V."/>
            <person name="Linares D.M."/>
            <person name="del Rio B."/>
            <person name="Mayo B."/>
            <person name="Martin M.C."/>
            <person name="Fernandez M."/>
            <person name="Alvarez M.A."/>
        </authorList>
    </citation>
    <scope>NUCLEOTIDE SEQUENCE [LARGE SCALE GENOMIC DNA]</scope>
    <source>
        <strain evidence="2 3">GE214</strain>
    </source>
</reference>
<dbReference type="Proteomes" id="UP000028401">
    <property type="component" value="Unassembled WGS sequence"/>
</dbReference>
<sequence length="104" mass="12139">MSKCESKETTNFPESFIFISNVLYLVIIFTFPIIFFRTPSILLHDLWFQSSHVQVYLSDSTGKCCHRLVSDELPCILYKLLLFSFTASNSDFNSLETEKLYSYK</sequence>
<organism evidence="2 3">
    <name type="scientific">Lactococcus cremoris subsp. cremoris GE214</name>
    <dbReference type="NCBI Taxonomy" id="1415168"/>
    <lineage>
        <taxon>Bacteria</taxon>
        <taxon>Bacillati</taxon>
        <taxon>Bacillota</taxon>
        <taxon>Bacilli</taxon>
        <taxon>Lactobacillales</taxon>
        <taxon>Streptococcaceae</taxon>
        <taxon>Lactococcus</taxon>
        <taxon>Lactococcus cremoris subsp. cremoris</taxon>
    </lineage>
</organism>
<dbReference type="AlphaFoldDB" id="A0A084A6X2"/>
<comment type="caution">
    <text evidence="2">The sequence shown here is derived from an EMBL/GenBank/DDBJ whole genome shotgun (WGS) entry which is preliminary data.</text>
</comment>
<evidence type="ECO:0000313" key="3">
    <source>
        <dbReference type="Proteomes" id="UP000028401"/>
    </source>
</evidence>
<gene>
    <name evidence="2" type="ORF">U725_02809</name>
</gene>
<keyword evidence="1" id="KW-0812">Transmembrane</keyword>
<name>A0A084A6X2_LACLC</name>
<evidence type="ECO:0000256" key="1">
    <source>
        <dbReference type="SAM" id="Phobius"/>
    </source>
</evidence>
<dbReference type="EMBL" id="AZSI01000237">
    <property type="protein sequence ID" value="KEY61051.1"/>
    <property type="molecule type" value="Genomic_DNA"/>
</dbReference>
<evidence type="ECO:0000313" key="2">
    <source>
        <dbReference type="EMBL" id="KEY61051.1"/>
    </source>
</evidence>
<accession>A0A084A6X2</accession>
<protein>
    <submittedName>
        <fullName evidence="2">Uncharacterized protein</fullName>
    </submittedName>
</protein>
<keyword evidence="1" id="KW-0472">Membrane</keyword>
<proteinExistence type="predicted"/>